<feature type="compositionally biased region" description="Polar residues" evidence="6">
    <location>
        <begin position="52"/>
        <end position="63"/>
    </location>
</feature>
<keyword evidence="3" id="KW-0547">Nucleotide-binding</keyword>
<proteinExistence type="inferred from homology"/>
<dbReference type="InterPro" id="IPR006204">
    <property type="entry name" value="GHMP_kinase_N_dom"/>
</dbReference>
<dbReference type="PANTHER" id="PTHR10457:SF7">
    <property type="entry name" value="GALACTOKINASE-RELATED"/>
    <property type="match status" value="1"/>
</dbReference>
<evidence type="ECO:0000256" key="3">
    <source>
        <dbReference type="ARBA" id="ARBA00022741"/>
    </source>
</evidence>
<organism evidence="9 10">
    <name type="scientific">Felis catus</name>
    <name type="common">Cat</name>
    <name type="synonym">Felis silvestris catus</name>
    <dbReference type="NCBI Taxonomy" id="9685"/>
    <lineage>
        <taxon>Eukaryota</taxon>
        <taxon>Metazoa</taxon>
        <taxon>Chordata</taxon>
        <taxon>Craniata</taxon>
        <taxon>Vertebrata</taxon>
        <taxon>Euteleostomi</taxon>
        <taxon>Mammalia</taxon>
        <taxon>Eutheria</taxon>
        <taxon>Laurasiatheria</taxon>
        <taxon>Carnivora</taxon>
        <taxon>Feliformia</taxon>
        <taxon>Felidae</taxon>
        <taxon>Felinae</taxon>
        <taxon>Felis</taxon>
    </lineage>
</organism>
<comment type="similarity">
    <text evidence="1">Belongs to the GHMP kinase family. GalK subfamily.</text>
</comment>
<dbReference type="InterPro" id="IPR014721">
    <property type="entry name" value="Ribsml_uS5_D2-typ_fold_subgr"/>
</dbReference>
<evidence type="ECO:0000313" key="10">
    <source>
        <dbReference type="Proteomes" id="UP000823872"/>
    </source>
</evidence>
<feature type="domain" description="GHMP kinase N-terminal" evidence="7">
    <location>
        <begin position="203"/>
        <end position="288"/>
    </location>
</feature>
<dbReference type="GeneTree" id="ENSGT00950000183187"/>
<dbReference type="PRINTS" id="PR00473">
    <property type="entry name" value="GALCTOKINASE"/>
</dbReference>
<accession>A0ABI8ADQ0</accession>
<dbReference type="Pfam" id="PF00288">
    <property type="entry name" value="GHMP_kinases_N"/>
    <property type="match status" value="1"/>
</dbReference>
<gene>
    <name evidence="9" type="primary">GALK1</name>
</gene>
<reference evidence="9" key="2">
    <citation type="submission" date="2025-08" db="UniProtKB">
        <authorList>
            <consortium name="Ensembl"/>
        </authorList>
    </citation>
    <scope>IDENTIFICATION</scope>
    <source>
        <strain evidence="9">breed Abyssinian</strain>
    </source>
</reference>
<dbReference type="Pfam" id="PF08544">
    <property type="entry name" value="GHMP_kinases_C"/>
    <property type="match status" value="1"/>
</dbReference>
<dbReference type="InterPro" id="IPR013750">
    <property type="entry name" value="GHMP_kinase_C_dom"/>
</dbReference>
<dbReference type="NCBIfam" id="TIGR00131">
    <property type="entry name" value="gal_kin"/>
    <property type="match status" value="1"/>
</dbReference>
<evidence type="ECO:0000256" key="6">
    <source>
        <dbReference type="SAM" id="MobiDB-lite"/>
    </source>
</evidence>
<evidence type="ECO:0000259" key="7">
    <source>
        <dbReference type="Pfam" id="PF00288"/>
    </source>
</evidence>
<feature type="compositionally biased region" description="Gly residues" evidence="6">
    <location>
        <begin position="109"/>
        <end position="122"/>
    </location>
</feature>
<keyword evidence="4" id="KW-0418">Kinase</keyword>
<dbReference type="InterPro" id="IPR006203">
    <property type="entry name" value="GHMP_knse_ATP-bd_CS"/>
</dbReference>
<protein>
    <submittedName>
        <fullName evidence="9">Galactokinase 1</fullName>
    </submittedName>
</protein>
<evidence type="ECO:0000256" key="1">
    <source>
        <dbReference type="ARBA" id="ARBA00006566"/>
    </source>
</evidence>
<keyword evidence="5" id="KW-0067">ATP-binding</keyword>
<evidence type="ECO:0000256" key="4">
    <source>
        <dbReference type="ARBA" id="ARBA00022777"/>
    </source>
</evidence>
<dbReference type="Ensembl" id="ENSFCTT00005083279.1">
    <property type="protein sequence ID" value="ENSFCTP00005057302.1"/>
    <property type="gene ID" value="ENSFCTG00005029730.1"/>
</dbReference>
<dbReference type="InterPro" id="IPR020568">
    <property type="entry name" value="Ribosomal_Su5_D2-typ_SF"/>
</dbReference>
<feature type="region of interest" description="Disordered" evidence="6">
    <location>
        <begin position="41"/>
        <end position="122"/>
    </location>
</feature>
<dbReference type="Gene3D" id="3.30.70.890">
    <property type="entry name" value="GHMP kinase, C-terminal domain"/>
    <property type="match status" value="1"/>
</dbReference>
<dbReference type="Proteomes" id="UP000823872">
    <property type="component" value="Chromosome E1"/>
</dbReference>
<feature type="compositionally biased region" description="Basic and acidic residues" evidence="6">
    <location>
        <begin position="41"/>
        <end position="51"/>
    </location>
</feature>
<dbReference type="PRINTS" id="PR00959">
    <property type="entry name" value="MEVGALKINASE"/>
</dbReference>
<dbReference type="InterPro" id="IPR000705">
    <property type="entry name" value="Galactokinase"/>
</dbReference>
<name>A0ABI8ADQ0_FELCA</name>
<evidence type="ECO:0000313" key="9">
    <source>
        <dbReference type="Ensembl" id="ENSFCTP00005057302.1"/>
    </source>
</evidence>
<dbReference type="PROSITE" id="PS00627">
    <property type="entry name" value="GHMP_KINASES_ATP"/>
    <property type="match status" value="1"/>
</dbReference>
<evidence type="ECO:0000256" key="5">
    <source>
        <dbReference type="ARBA" id="ARBA00022840"/>
    </source>
</evidence>
<evidence type="ECO:0000259" key="8">
    <source>
        <dbReference type="Pfam" id="PF08544"/>
    </source>
</evidence>
<evidence type="ECO:0000256" key="2">
    <source>
        <dbReference type="ARBA" id="ARBA00022679"/>
    </source>
</evidence>
<reference evidence="9" key="3">
    <citation type="submission" date="2025-09" db="UniProtKB">
        <authorList>
            <consortium name="Ensembl"/>
        </authorList>
    </citation>
    <scope>IDENTIFICATION</scope>
    <source>
        <strain evidence="9">breed Abyssinian</strain>
    </source>
</reference>
<keyword evidence="2" id="KW-0808">Transferase</keyword>
<feature type="domain" description="GHMP kinase C-terminal" evidence="8">
    <location>
        <begin position="387"/>
        <end position="467"/>
    </location>
</feature>
<dbReference type="SUPFAM" id="SSF55060">
    <property type="entry name" value="GHMP Kinase, C-terminal domain"/>
    <property type="match status" value="1"/>
</dbReference>
<keyword evidence="10" id="KW-1185">Reference proteome</keyword>
<reference evidence="9 10" key="1">
    <citation type="submission" date="2021-02" db="EMBL/GenBank/DDBJ databases">
        <title>Safari Cat Assemblies.</title>
        <authorList>
            <person name="Bredemeyer K.R."/>
            <person name="Murphy W.J."/>
        </authorList>
    </citation>
    <scope>NUCLEOTIDE SEQUENCE [LARGE SCALE GENOMIC DNA]</scope>
</reference>
<dbReference type="SUPFAM" id="SSF54211">
    <property type="entry name" value="Ribosomal protein S5 domain 2-like"/>
    <property type="match status" value="1"/>
</dbReference>
<dbReference type="PANTHER" id="PTHR10457">
    <property type="entry name" value="MEVALONATE KINASE/GALACTOKINASE"/>
    <property type="match status" value="1"/>
</dbReference>
<dbReference type="Gene3D" id="3.30.230.10">
    <property type="match status" value="1"/>
</dbReference>
<sequence length="486" mass="51712">MTSHGGRTLGPGRALWEIQVGWVPALLLWLWVNGLAGVGSRERGTRAREGQLRSSSPANTTRVGTRRSLPKSAARRGGGVGQILPRWGCRGDPNPERPAGGLGREARRGGPGAAGAGGGLRWGRGARAGMRAAPARPRPGHPAPTWPRCRALELVTVLVGSPRADGLVSLLTTSEDADEPRRLQFPLPTAQRSLEPGTPRWANYVKGVIQHYPAAPLPGFSAVVVSSVPLGGGLSSSASLEVATYTFLQQLCPDSGSIAARAQVCQRAEHSFAGVPCGIMDQLIALLGQKGHALLIDCRSLETSLVPLSEPKLAVLITNSNVRHSLGSSEYPLRRRQCEEVARALGKESLREVQLEELEAGRELVSKEGFRRARHVVGEIRRTAQAAAALSRGDYRAFGRLMVESHHSLRDDYEVSCPELDQLVEAALSAPGVYGSRMTGGGFGGCTVTLLEAASVPQAMQHIQEQYSGTATFYLSQAADGAKVLH</sequence>
<dbReference type="InterPro" id="IPR036554">
    <property type="entry name" value="GHMP_kinase_C_sf"/>
</dbReference>